<name>A0ABU8ILA0_9BURK</name>
<evidence type="ECO:0008006" key="4">
    <source>
        <dbReference type="Google" id="ProtNLM"/>
    </source>
</evidence>
<dbReference type="RefSeq" id="WP_336596721.1">
    <property type="nucleotide sequence ID" value="NZ_JACFYJ010000003.1"/>
</dbReference>
<evidence type="ECO:0000256" key="1">
    <source>
        <dbReference type="SAM" id="SignalP"/>
    </source>
</evidence>
<accession>A0ABU8ILA0</accession>
<gene>
    <name evidence="2" type="ORF">H3V53_03400</name>
</gene>
<dbReference type="Proteomes" id="UP001386437">
    <property type="component" value="Unassembled WGS sequence"/>
</dbReference>
<proteinExistence type="predicted"/>
<evidence type="ECO:0000313" key="2">
    <source>
        <dbReference type="EMBL" id="MEI5996284.1"/>
    </source>
</evidence>
<feature type="chain" id="PRO_5046276549" description="SH3 domain-containing protein" evidence="1">
    <location>
        <begin position="28"/>
        <end position="124"/>
    </location>
</feature>
<sequence length="124" mass="12982">MSPLAKTAKSVTALLLSCAAVAMPAFAASTALDTISVVSVKQDPLLVYSSPSDDASTKSVPVSGLPWKIKESKNDFYLVNIAGKDYWVDSMMVHANRTVSASCLRQPAGTSIAADLGASTDRCK</sequence>
<evidence type="ECO:0000313" key="3">
    <source>
        <dbReference type="Proteomes" id="UP001386437"/>
    </source>
</evidence>
<keyword evidence="3" id="KW-1185">Reference proteome</keyword>
<comment type="caution">
    <text evidence="2">The sequence shown here is derived from an EMBL/GenBank/DDBJ whole genome shotgun (WGS) entry which is preliminary data.</text>
</comment>
<organism evidence="2 3">
    <name type="scientific">Paraburkholderia bengalensis</name>
    <dbReference type="NCBI Taxonomy" id="2747562"/>
    <lineage>
        <taxon>Bacteria</taxon>
        <taxon>Pseudomonadati</taxon>
        <taxon>Pseudomonadota</taxon>
        <taxon>Betaproteobacteria</taxon>
        <taxon>Burkholderiales</taxon>
        <taxon>Burkholderiaceae</taxon>
        <taxon>Paraburkholderia</taxon>
    </lineage>
</organism>
<feature type="signal peptide" evidence="1">
    <location>
        <begin position="1"/>
        <end position="27"/>
    </location>
</feature>
<protein>
    <recommendedName>
        <fullName evidence="4">SH3 domain-containing protein</fullName>
    </recommendedName>
</protein>
<keyword evidence="1" id="KW-0732">Signal</keyword>
<reference evidence="2 3" key="1">
    <citation type="journal article" date="2022" name="Arch. Microbiol.">
        <title>Paraburkholderia bengalensis sp. nov. isolated from roots of Oryza sativa, IR64.</title>
        <authorList>
            <person name="Nag P."/>
            <person name="Mondal N."/>
            <person name="Sarkar J."/>
            <person name="Das S."/>
        </authorList>
    </citation>
    <scope>NUCLEOTIDE SEQUENCE [LARGE SCALE GENOMIC DNA]</scope>
    <source>
        <strain evidence="2 3">IR64_4_BI</strain>
    </source>
</reference>
<dbReference type="EMBL" id="JACFYJ010000003">
    <property type="protein sequence ID" value="MEI5996284.1"/>
    <property type="molecule type" value="Genomic_DNA"/>
</dbReference>